<evidence type="ECO:0000313" key="2">
    <source>
        <dbReference type="EMBL" id="MEF7613474.1"/>
    </source>
</evidence>
<comment type="caution">
    <text evidence="2">The sequence shown here is derived from an EMBL/GenBank/DDBJ whole genome shotgun (WGS) entry which is preliminary data.</text>
</comment>
<organism evidence="2 3">
    <name type="scientific">Aquincola agrisoli</name>
    <dbReference type="NCBI Taxonomy" id="3119538"/>
    <lineage>
        <taxon>Bacteria</taxon>
        <taxon>Pseudomonadati</taxon>
        <taxon>Pseudomonadota</taxon>
        <taxon>Betaproteobacteria</taxon>
        <taxon>Burkholderiales</taxon>
        <taxon>Sphaerotilaceae</taxon>
        <taxon>Aquincola</taxon>
    </lineage>
</organism>
<feature type="chain" id="PRO_5043914437" evidence="1">
    <location>
        <begin position="35"/>
        <end position="261"/>
    </location>
</feature>
<dbReference type="AlphaFoldDB" id="A0AAW9QDH8"/>
<protein>
    <submittedName>
        <fullName evidence="2">Uncharacterized protein</fullName>
    </submittedName>
</protein>
<accession>A0AAW9QDH8</accession>
<evidence type="ECO:0000313" key="3">
    <source>
        <dbReference type="Proteomes" id="UP001336250"/>
    </source>
</evidence>
<feature type="signal peptide" evidence="1">
    <location>
        <begin position="1"/>
        <end position="34"/>
    </location>
</feature>
<keyword evidence="3" id="KW-1185">Reference proteome</keyword>
<name>A0AAW9QDH8_9BURK</name>
<evidence type="ECO:0000256" key="1">
    <source>
        <dbReference type="SAM" id="SignalP"/>
    </source>
</evidence>
<sequence length="261" mass="28463">MNLPLRPLLHAAVLPCLLACALWGAGGVAATAHAAPWAVPAPAAAASGLRIQLAKPVVRRPLLGPGAFAAPRNCALDPFADANGEQRERQFDHADRDCPGERFALNMAAPRPSRPAAAQARRFDLSVDQWMSARMDRLMTSARLGWMATGDARLGWQTARALVAAGSLLRLNDDWAMELQFGRDRSAAALRSRAKWSTLWRVAGEHLLYVQVAAEEAGAAQVIGLRWWLAPRRATLDLSAHRSFDGERIEPRFNLSVRLGR</sequence>
<reference evidence="2 3" key="1">
    <citation type="submission" date="2024-02" db="EMBL/GenBank/DDBJ databases">
        <title>Genome sequence of Aquincola sp. MAHUQ-54.</title>
        <authorList>
            <person name="Huq M.A."/>
        </authorList>
    </citation>
    <scope>NUCLEOTIDE SEQUENCE [LARGE SCALE GENOMIC DNA]</scope>
    <source>
        <strain evidence="2 3">MAHUQ-54</strain>
    </source>
</reference>
<dbReference type="EMBL" id="JAZIBG010000017">
    <property type="protein sequence ID" value="MEF7613474.1"/>
    <property type="molecule type" value="Genomic_DNA"/>
</dbReference>
<keyword evidence="1" id="KW-0732">Signal</keyword>
<gene>
    <name evidence="2" type="ORF">V4F39_06075</name>
</gene>
<dbReference type="Proteomes" id="UP001336250">
    <property type="component" value="Unassembled WGS sequence"/>
</dbReference>
<dbReference type="RefSeq" id="WP_332288413.1">
    <property type="nucleotide sequence ID" value="NZ_JAZIBG010000017.1"/>
</dbReference>
<proteinExistence type="predicted"/>